<dbReference type="Pfam" id="PF02190">
    <property type="entry name" value="LON_substr_bdg"/>
    <property type="match status" value="1"/>
</dbReference>
<dbReference type="KEGG" id="atm:ANT_14640"/>
<dbReference type="OrthoDB" id="9806457at2"/>
<sequence length="226" mass="26597">MYTLPVFPLQTVLFPKTPIHLHIFEERYKKMMRQVLETDLLFGVCLIHQGVEAYGPMPVPYPVGCSARIIDVQPLSEGRMNLTAIGEERFRIRSLVQHSPYLVAEVEAHPFRQIRTLETLRMKNALLEYLSEYVQLLDTYKAAGVELQTLNLFLEELKNYEDPTNIIFLTASLLQIPLIEKQHLLERETVPEILERLILTLRREILLHKRIFWHPEKIVNRIFRLN</sequence>
<dbReference type="SUPFAM" id="SSF88697">
    <property type="entry name" value="PUA domain-like"/>
    <property type="match status" value="1"/>
</dbReference>
<dbReference type="Gene3D" id="2.30.130.40">
    <property type="entry name" value="LON domain-like"/>
    <property type="match status" value="1"/>
</dbReference>
<proteinExistence type="predicted"/>
<evidence type="ECO:0000259" key="1">
    <source>
        <dbReference type="PROSITE" id="PS51787"/>
    </source>
</evidence>
<dbReference type="Gene3D" id="1.20.58.1480">
    <property type="match status" value="1"/>
</dbReference>
<organism evidence="2 3">
    <name type="scientific">Anaerolinea thermophila (strain DSM 14523 / JCM 11388 / NBRC 100420 / UNI-1)</name>
    <dbReference type="NCBI Taxonomy" id="926569"/>
    <lineage>
        <taxon>Bacteria</taxon>
        <taxon>Bacillati</taxon>
        <taxon>Chloroflexota</taxon>
        <taxon>Anaerolineae</taxon>
        <taxon>Anaerolineales</taxon>
        <taxon>Anaerolineaceae</taxon>
        <taxon>Anaerolinea</taxon>
    </lineage>
</organism>
<dbReference type="InterPro" id="IPR003111">
    <property type="entry name" value="Lon_prtase_N"/>
</dbReference>
<dbReference type="Proteomes" id="UP000008922">
    <property type="component" value="Chromosome"/>
</dbReference>
<dbReference type="PANTHER" id="PTHR46732">
    <property type="entry name" value="ATP-DEPENDENT PROTEASE LA (LON) DOMAIN PROTEIN"/>
    <property type="match status" value="1"/>
</dbReference>
<reference evidence="2 3" key="1">
    <citation type="submission" date="2010-12" db="EMBL/GenBank/DDBJ databases">
        <title>Whole genome sequence of Anaerolinea thermophila UNI-1.</title>
        <authorList>
            <person name="Narita-Yamada S."/>
            <person name="Kishi E."/>
            <person name="Watanabe Y."/>
            <person name="Takasaki K."/>
            <person name="Ankai A."/>
            <person name="Oguchi A."/>
            <person name="Fukui S."/>
            <person name="Takahashi M."/>
            <person name="Yashiro I."/>
            <person name="Hosoyama A."/>
            <person name="Sekiguchi Y."/>
            <person name="Hanada S."/>
            <person name="Fujita N."/>
        </authorList>
    </citation>
    <scope>NUCLEOTIDE SEQUENCE [LARGE SCALE GENOMIC DNA]</scope>
    <source>
        <strain evidence="3">DSM 14523 / JCM 11388 / NBRC 100420 / UNI-1</strain>
    </source>
</reference>
<evidence type="ECO:0000313" key="3">
    <source>
        <dbReference type="Proteomes" id="UP000008922"/>
    </source>
</evidence>
<dbReference type="PANTHER" id="PTHR46732:SF8">
    <property type="entry name" value="ATP-DEPENDENT PROTEASE LA (LON) DOMAIN PROTEIN"/>
    <property type="match status" value="1"/>
</dbReference>
<protein>
    <recommendedName>
        <fullName evidence="1">Lon N-terminal domain-containing protein</fullName>
    </recommendedName>
</protein>
<dbReference type="AlphaFoldDB" id="E8N4X8"/>
<dbReference type="eggNOG" id="COG2802">
    <property type="taxonomic scope" value="Bacteria"/>
</dbReference>
<dbReference type="STRING" id="926569.ANT_14640"/>
<dbReference type="EMBL" id="AP012029">
    <property type="protein sequence ID" value="BAJ63492.1"/>
    <property type="molecule type" value="Genomic_DNA"/>
</dbReference>
<dbReference type="InParanoid" id="E8N4X8"/>
<name>E8N4X8_ANATU</name>
<dbReference type="RefSeq" id="WP_013559874.1">
    <property type="nucleotide sequence ID" value="NC_014960.1"/>
</dbReference>
<feature type="domain" description="Lon N-terminal" evidence="1">
    <location>
        <begin position="1"/>
        <end position="205"/>
    </location>
</feature>
<dbReference type="InterPro" id="IPR046336">
    <property type="entry name" value="Lon_prtase_N_sf"/>
</dbReference>
<dbReference type="PROSITE" id="PS51787">
    <property type="entry name" value="LON_N"/>
    <property type="match status" value="1"/>
</dbReference>
<evidence type="ECO:0000313" key="2">
    <source>
        <dbReference type="EMBL" id="BAJ63492.1"/>
    </source>
</evidence>
<accession>E8N4X8</accession>
<gene>
    <name evidence="2" type="ordered locus">ANT_14640</name>
</gene>
<dbReference type="SMART" id="SM00464">
    <property type="entry name" value="LON"/>
    <property type="match status" value="1"/>
</dbReference>
<dbReference type="HOGENOM" id="CLU_048359_1_1_0"/>
<dbReference type="InterPro" id="IPR015947">
    <property type="entry name" value="PUA-like_sf"/>
</dbReference>
<keyword evidence="3" id="KW-1185">Reference proteome</keyword>